<dbReference type="RefSeq" id="WP_259612602.1">
    <property type="nucleotide sequence ID" value="NZ_CP091139.2"/>
</dbReference>
<dbReference type="Gene3D" id="6.10.250.660">
    <property type="match status" value="1"/>
</dbReference>
<organism evidence="2 3">
    <name type="scientific">Microbacterium elymi</name>
    <dbReference type="NCBI Taxonomy" id="2909587"/>
    <lineage>
        <taxon>Bacteria</taxon>
        <taxon>Bacillati</taxon>
        <taxon>Actinomycetota</taxon>
        <taxon>Actinomycetes</taxon>
        <taxon>Micrococcales</taxon>
        <taxon>Microbacteriaceae</taxon>
        <taxon>Microbacterium</taxon>
    </lineage>
</organism>
<protein>
    <submittedName>
        <fullName evidence="2">DivIVA domain-containing protein</fullName>
    </submittedName>
</protein>
<dbReference type="EMBL" id="CP091139">
    <property type="protein sequence ID" value="UUT35954.1"/>
    <property type="molecule type" value="Genomic_DNA"/>
</dbReference>
<name>A0ABY5NLE6_9MICO</name>
<accession>A0ABY5NLE6</accession>
<feature type="region of interest" description="Disordered" evidence="1">
    <location>
        <begin position="79"/>
        <end position="138"/>
    </location>
</feature>
<reference evidence="2" key="1">
    <citation type="submission" date="2022-01" db="EMBL/GenBank/DDBJ databases">
        <title>Microbacterium eymi and Microbacterium rhizovicinus sp. nov., isolated from the rhizospheric soil of Elymus tsukushiensis, a plant native to the Dokdo Islands, Republic of Korea.</title>
        <authorList>
            <person name="Hwang Y.J."/>
        </authorList>
    </citation>
    <scope>NUCLEOTIDE SEQUENCE</scope>
    <source>
        <strain evidence="2">KUDC0405</strain>
    </source>
</reference>
<feature type="compositionally biased region" description="Basic and acidic residues" evidence="1">
    <location>
        <begin position="100"/>
        <end position="110"/>
    </location>
</feature>
<evidence type="ECO:0000256" key="1">
    <source>
        <dbReference type="SAM" id="MobiDB-lite"/>
    </source>
</evidence>
<sequence>MSDQPPQTDAESAETPFDTLLAATAADAGFNTAFRGYDKDEVDAAISQLKTRLRTSGDEAARLKDERHRATTSLAQLAEPGRRAGGCRHRRPLAGQRRAGRAEGEAEGCRKPSAAKRSSRSVRTRLPNVPGWRRRMPS</sequence>
<gene>
    <name evidence="2" type="ORF">L2X98_22775</name>
</gene>
<dbReference type="NCBIfam" id="TIGR03544">
    <property type="entry name" value="DivI1A_domain"/>
    <property type="match status" value="1"/>
</dbReference>
<proteinExistence type="predicted"/>
<evidence type="ECO:0000313" key="3">
    <source>
        <dbReference type="Proteomes" id="UP001054811"/>
    </source>
</evidence>
<feature type="compositionally biased region" description="Basic residues" evidence="1">
    <location>
        <begin position="113"/>
        <end position="123"/>
    </location>
</feature>
<keyword evidence="3" id="KW-1185">Reference proteome</keyword>
<dbReference type="Proteomes" id="UP001054811">
    <property type="component" value="Chromosome"/>
</dbReference>
<dbReference type="InterPro" id="IPR019933">
    <property type="entry name" value="DivIVA_domain"/>
</dbReference>
<evidence type="ECO:0000313" key="2">
    <source>
        <dbReference type="EMBL" id="UUT35954.1"/>
    </source>
</evidence>